<proteinExistence type="predicted"/>
<dbReference type="RefSeq" id="WP_226937590.1">
    <property type="nucleotide sequence ID" value="NZ_JACDXX010000031.1"/>
</dbReference>
<keyword evidence="2" id="KW-1185">Reference proteome</keyword>
<comment type="caution">
    <text evidence="1">The sequence shown here is derived from an EMBL/GenBank/DDBJ whole genome shotgun (WGS) entry which is preliminary data.</text>
</comment>
<reference evidence="1 2" key="1">
    <citation type="submission" date="2020-07" db="EMBL/GenBank/DDBJ databases">
        <title>Pseudogemmobacter sp. nov., isolated from poultry manure in Taiwan.</title>
        <authorList>
            <person name="Lin S.-Y."/>
            <person name="Tang Y.-S."/>
            <person name="Young C.-C."/>
        </authorList>
    </citation>
    <scope>NUCLEOTIDE SEQUENCE [LARGE SCALE GENOMIC DNA]</scope>
    <source>
        <strain evidence="1 2">CC-YST710</strain>
    </source>
</reference>
<dbReference type="EMBL" id="JACDXX010000031">
    <property type="protein sequence ID" value="MCB5412167.1"/>
    <property type="molecule type" value="Genomic_DNA"/>
</dbReference>
<accession>A0ABS8CRZ4</accession>
<organism evidence="1 2">
    <name type="scientific">Pseudogemmobacter faecipullorum</name>
    <dbReference type="NCBI Taxonomy" id="2755041"/>
    <lineage>
        <taxon>Bacteria</taxon>
        <taxon>Pseudomonadati</taxon>
        <taxon>Pseudomonadota</taxon>
        <taxon>Alphaproteobacteria</taxon>
        <taxon>Rhodobacterales</taxon>
        <taxon>Paracoccaceae</taxon>
        <taxon>Pseudogemmobacter</taxon>
    </lineage>
</organism>
<evidence type="ECO:0000313" key="2">
    <source>
        <dbReference type="Proteomes" id="UP001198571"/>
    </source>
</evidence>
<dbReference type="Proteomes" id="UP001198571">
    <property type="component" value="Unassembled WGS sequence"/>
</dbReference>
<evidence type="ECO:0000313" key="1">
    <source>
        <dbReference type="EMBL" id="MCB5412167.1"/>
    </source>
</evidence>
<gene>
    <name evidence="1" type="ORF">H0485_19510</name>
</gene>
<sequence length="67" mass="7385">MPISPEIRFRNAVAATLASSAFDFFPPGEVKRLVEFAKDIGVPEEQARLTITGMVERPRAPVTRGIE</sequence>
<name>A0ABS8CRZ4_9RHOB</name>
<protein>
    <submittedName>
        <fullName evidence="1">Uncharacterized protein</fullName>
    </submittedName>
</protein>